<dbReference type="RefSeq" id="XP_030930569.1">
    <property type="nucleotide sequence ID" value="XM_031074709.1"/>
</dbReference>
<gene>
    <name evidence="2" type="primary">LOC115956252</name>
</gene>
<dbReference type="InterPro" id="IPR032675">
    <property type="entry name" value="LRR_dom_sf"/>
</dbReference>
<evidence type="ECO:0000313" key="2">
    <source>
        <dbReference type="EnsemblPlants" id="QL01p041755:mrna"/>
    </source>
</evidence>
<dbReference type="InterPro" id="IPR036047">
    <property type="entry name" value="F-box-like_dom_sf"/>
</dbReference>
<dbReference type="EnsemblPlants" id="QL01p041755:mrna">
    <property type="protein sequence ID" value="QL01p041755:mrna"/>
    <property type="gene ID" value="QL01p041755"/>
</dbReference>
<dbReference type="OrthoDB" id="612216at2759"/>
<dbReference type="Proteomes" id="UP000594261">
    <property type="component" value="Chromosome 1"/>
</dbReference>
<evidence type="ECO:0000313" key="3">
    <source>
        <dbReference type="Proteomes" id="UP000594261"/>
    </source>
</evidence>
<dbReference type="PANTHER" id="PTHR31900">
    <property type="entry name" value="F-BOX/RNI SUPERFAMILY PROTEIN-RELATED"/>
    <property type="match status" value="1"/>
</dbReference>
<dbReference type="AlphaFoldDB" id="A0A7N2KQ65"/>
<dbReference type="EMBL" id="LRBV02000001">
    <property type="status" value="NOT_ANNOTATED_CDS"/>
    <property type="molecule type" value="Genomic_DNA"/>
</dbReference>
<dbReference type="InParanoid" id="A0A7N2KQ65"/>
<organism evidence="2 3">
    <name type="scientific">Quercus lobata</name>
    <name type="common">Valley oak</name>
    <dbReference type="NCBI Taxonomy" id="97700"/>
    <lineage>
        <taxon>Eukaryota</taxon>
        <taxon>Viridiplantae</taxon>
        <taxon>Streptophyta</taxon>
        <taxon>Embryophyta</taxon>
        <taxon>Tracheophyta</taxon>
        <taxon>Spermatophyta</taxon>
        <taxon>Magnoliopsida</taxon>
        <taxon>eudicotyledons</taxon>
        <taxon>Gunneridae</taxon>
        <taxon>Pentapetalae</taxon>
        <taxon>rosids</taxon>
        <taxon>fabids</taxon>
        <taxon>Fagales</taxon>
        <taxon>Fagaceae</taxon>
        <taxon>Quercus</taxon>
    </lineage>
</organism>
<dbReference type="KEGG" id="qlo:115956252"/>
<dbReference type="InterPro" id="IPR055411">
    <property type="entry name" value="LRR_FXL15/At3g58940/PEG3-like"/>
</dbReference>
<dbReference type="Gene3D" id="1.20.1280.50">
    <property type="match status" value="1"/>
</dbReference>
<dbReference type="PANTHER" id="PTHR31900:SF30">
    <property type="entry name" value="SUPERFAMILY PROTEIN, PUTATIVE-RELATED"/>
    <property type="match status" value="1"/>
</dbReference>
<dbReference type="OMA" id="VFGYPMK"/>
<dbReference type="Pfam" id="PF00646">
    <property type="entry name" value="F-box"/>
    <property type="match status" value="1"/>
</dbReference>
<dbReference type="GeneID" id="115956252"/>
<evidence type="ECO:0000259" key="1">
    <source>
        <dbReference type="PROSITE" id="PS50181"/>
    </source>
</evidence>
<dbReference type="InterPro" id="IPR050232">
    <property type="entry name" value="FBL13/AtMIF1-like"/>
</dbReference>
<dbReference type="InterPro" id="IPR001810">
    <property type="entry name" value="F-box_dom"/>
</dbReference>
<sequence>MEAITRTRNAKVRKVSDKWSTNEGIDRISKLPDSILQHILTFLPTRDAVGTSILSKRWEHLWMSITSFVFCMPCELIYKRDLFMNFVERVLMLRDSSDIKYFALACDVLCDASRINTWILYALQHNVRKLFLALCGLLDAHTFPPCLFNCDSLEDLTLEMSRSTQKMGRVLKLPHSVCFSSLKSLYLKYVTFEGDYSTKRLFSGCPVLENLTLALCKWENVEAVCISAPMLRNLTIYETENRDNCQKLIFGTSLQSFVYIGGLLSDYCFYDSTSLIKAYFDVGCGSFITERATRHRGDAYRANKLLRGLSHVKNLALTPYTLKVLTYAEEFIACLPVFPNLIHLEFHAEPMDFACGTLLRLLQNLPCLSSLAFAEGICLSTYCEKTDWRLAPVPPCFTTRLKTIKICNFCGTEGELHVVKNLLKDATTLEKMVISCSLVKFSVGSGRQKEVREQLLMLPRGSISCVIEIS</sequence>
<keyword evidence="3" id="KW-1185">Reference proteome</keyword>
<accession>A0A7N2KQ65</accession>
<name>A0A7N2KQ65_QUELO</name>
<dbReference type="InterPro" id="IPR053781">
    <property type="entry name" value="F-box_AtFBL13-like"/>
</dbReference>
<dbReference type="InterPro" id="IPR006566">
    <property type="entry name" value="FBD"/>
</dbReference>
<dbReference type="SMART" id="SM00256">
    <property type="entry name" value="FBOX"/>
    <property type="match status" value="1"/>
</dbReference>
<dbReference type="SUPFAM" id="SSF52047">
    <property type="entry name" value="RNI-like"/>
    <property type="match status" value="1"/>
</dbReference>
<dbReference type="Gramene" id="QL01p041755:mrna">
    <property type="protein sequence ID" value="QL01p041755:mrna"/>
    <property type="gene ID" value="QL01p041755"/>
</dbReference>
<dbReference type="SMART" id="SM00579">
    <property type="entry name" value="FBD"/>
    <property type="match status" value="1"/>
</dbReference>
<dbReference type="Pfam" id="PF08387">
    <property type="entry name" value="FBD"/>
    <property type="match status" value="1"/>
</dbReference>
<reference evidence="2" key="2">
    <citation type="submission" date="2021-01" db="UniProtKB">
        <authorList>
            <consortium name="EnsemblPlants"/>
        </authorList>
    </citation>
    <scope>IDENTIFICATION</scope>
</reference>
<dbReference type="FunCoup" id="A0A7N2KQ65">
    <property type="interactions" value="1358"/>
</dbReference>
<dbReference type="CDD" id="cd22160">
    <property type="entry name" value="F-box_AtFBL13-like"/>
    <property type="match status" value="1"/>
</dbReference>
<dbReference type="Gene3D" id="3.80.10.10">
    <property type="entry name" value="Ribonuclease Inhibitor"/>
    <property type="match status" value="1"/>
</dbReference>
<dbReference type="PROSITE" id="PS50181">
    <property type="entry name" value="FBOX"/>
    <property type="match status" value="1"/>
</dbReference>
<dbReference type="Pfam" id="PF24758">
    <property type="entry name" value="LRR_At5g56370"/>
    <property type="match status" value="1"/>
</dbReference>
<proteinExistence type="predicted"/>
<dbReference type="SUPFAM" id="SSF81383">
    <property type="entry name" value="F-box domain"/>
    <property type="match status" value="1"/>
</dbReference>
<protein>
    <recommendedName>
        <fullName evidence="1">F-box domain-containing protein</fullName>
    </recommendedName>
</protein>
<reference evidence="2 3" key="1">
    <citation type="journal article" date="2016" name="G3 (Bethesda)">
        <title>First Draft Assembly and Annotation of the Genome of a California Endemic Oak Quercus lobata Nee (Fagaceae).</title>
        <authorList>
            <person name="Sork V.L."/>
            <person name="Fitz-Gibbon S.T."/>
            <person name="Puiu D."/>
            <person name="Crepeau M."/>
            <person name="Gugger P.F."/>
            <person name="Sherman R."/>
            <person name="Stevens K."/>
            <person name="Langley C.H."/>
            <person name="Pellegrini M."/>
            <person name="Salzberg S.L."/>
        </authorList>
    </citation>
    <scope>NUCLEOTIDE SEQUENCE [LARGE SCALE GENOMIC DNA]</scope>
    <source>
        <strain evidence="2 3">cv. SW786</strain>
    </source>
</reference>
<feature type="domain" description="F-box" evidence="1">
    <location>
        <begin position="25"/>
        <end position="81"/>
    </location>
</feature>